<feature type="transmembrane region" description="Helical" evidence="7">
    <location>
        <begin position="265"/>
        <end position="283"/>
    </location>
</feature>
<feature type="transmembrane region" description="Helical" evidence="7">
    <location>
        <begin position="241"/>
        <end position="259"/>
    </location>
</feature>
<keyword evidence="5 7" id="KW-0472">Membrane</keyword>
<evidence type="ECO:0000259" key="8">
    <source>
        <dbReference type="Pfam" id="PF00892"/>
    </source>
</evidence>
<dbReference type="Pfam" id="PF00892">
    <property type="entry name" value="EamA"/>
    <property type="match status" value="2"/>
</dbReference>
<comment type="subcellular location">
    <subcellularLocation>
        <location evidence="1">Membrane</location>
        <topology evidence="1">Multi-pass membrane protein</topology>
    </subcellularLocation>
</comment>
<feature type="transmembrane region" description="Helical" evidence="7">
    <location>
        <begin position="149"/>
        <end position="168"/>
    </location>
</feature>
<dbReference type="RefSeq" id="WP_228771646.1">
    <property type="nucleotide sequence ID" value="NZ_FMZZ01000006.1"/>
</dbReference>
<accession>A0A1G6RAQ0</accession>
<evidence type="ECO:0000256" key="1">
    <source>
        <dbReference type="ARBA" id="ARBA00004141"/>
    </source>
</evidence>
<dbReference type="PANTHER" id="PTHR32322">
    <property type="entry name" value="INNER MEMBRANE TRANSPORTER"/>
    <property type="match status" value="1"/>
</dbReference>
<evidence type="ECO:0000256" key="7">
    <source>
        <dbReference type="SAM" id="Phobius"/>
    </source>
</evidence>
<comment type="similarity">
    <text evidence="2">Belongs to the EamA transporter family.</text>
</comment>
<feature type="domain" description="EamA" evidence="8">
    <location>
        <begin position="148"/>
        <end position="281"/>
    </location>
</feature>
<keyword evidence="4 7" id="KW-1133">Transmembrane helix</keyword>
<reference evidence="10" key="1">
    <citation type="submission" date="2016-10" db="EMBL/GenBank/DDBJ databases">
        <authorList>
            <person name="Varghese N."/>
            <person name="Submissions S."/>
        </authorList>
    </citation>
    <scope>NUCLEOTIDE SEQUENCE [LARGE SCALE GENOMIC DNA]</scope>
    <source>
        <strain evidence="10">IBRC-M 10403</strain>
    </source>
</reference>
<gene>
    <name evidence="9" type="ORF">SAMN05216174_106249</name>
</gene>
<dbReference type="InterPro" id="IPR037185">
    <property type="entry name" value="EmrE-like"/>
</dbReference>
<dbReference type="STRING" id="1271860.SAMN05216174_106249"/>
<feature type="transmembrane region" description="Helical" evidence="7">
    <location>
        <begin position="39"/>
        <end position="56"/>
    </location>
</feature>
<keyword evidence="3 7" id="KW-0812">Transmembrane</keyword>
<feature type="domain" description="EamA" evidence="8">
    <location>
        <begin position="11"/>
        <end position="140"/>
    </location>
</feature>
<sequence>MTFSSRLAVGAGVLTAAMIGGSVPVSGLLVDYPLLSGQSLRYGLGAVLLAGWAWARRARIGLPRVADMPALLAIAAVGMLGFNAAMIAAQHHAEPGLVAAVLGGSPLVLAAVGPMLARKRPALRTLVGAVVVVAGVAVLSGGGTWSGPGLVLAVLTMLCEAAFTLLAVNVVRRRGALPVALWCHVIAAGAGIALATFVDGREAWRTPTGAEVSALLVVAVLTVVAFVLWYHAVNVLGPDRAGVLIGVMPVAGLVVSVAMGAQSLTWTAIAGVLVVGAGAALGLSSPPRQTRRSSPGPLTHNRPAPRTASR</sequence>
<dbReference type="AlphaFoldDB" id="A0A1G6RAQ0"/>
<protein>
    <submittedName>
        <fullName evidence="9">Permease of the drug/metabolite transporter (DMT) superfamily</fullName>
    </submittedName>
</protein>
<evidence type="ECO:0000256" key="2">
    <source>
        <dbReference type="ARBA" id="ARBA00007362"/>
    </source>
</evidence>
<dbReference type="EMBL" id="FMZZ01000006">
    <property type="protein sequence ID" value="SDD01689.1"/>
    <property type="molecule type" value="Genomic_DNA"/>
</dbReference>
<feature type="transmembrane region" description="Helical" evidence="7">
    <location>
        <begin position="175"/>
        <end position="198"/>
    </location>
</feature>
<proteinExistence type="inferred from homology"/>
<feature type="region of interest" description="Disordered" evidence="6">
    <location>
        <begin position="284"/>
        <end position="310"/>
    </location>
</feature>
<dbReference type="GO" id="GO:0016020">
    <property type="term" value="C:membrane"/>
    <property type="evidence" value="ECO:0007669"/>
    <property type="project" value="UniProtKB-SubCell"/>
</dbReference>
<name>A0A1G6RAQ0_9PSEU</name>
<feature type="transmembrane region" description="Helical" evidence="7">
    <location>
        <begin position="68"/>
        <end position="89"/>
    </location>
</feature>
<keyword evidence="10" id="KW-1185">Reference proteome</keyword>
<dbReference type="InterPro" id="IPR050638">
    <property type="entry name" value="AA-Vitamin_Transporters"/>
</dbReference>
<dbReference type="PANTHER" id="PTHR32322:SF2">
    <property type="entry name" value="EAMA DOMAIN-CONTAINING PROTEIN"/>
    <property type="match status" value="1"/>
</dbReference>
<evidence type="ECO:0000256" key="4">
    <source>
        <dbReference type="ARBA" id="ARBA00022989"/>
    </source>
</evidence>
<dbReference type="SUPFAM" id="SSF103481">
    <property type="entry name" value="Multidrug resistance efflux transporter EmrE"/>
    <property type="match status" value="2"/>
</dbReference>
<dbReference type="InterPro" id="IPR000620">
    <property type="entry name" value="EamA_dom"/>
</dbReference>
<organism evidence="9 10">
    <name type="scientific">Actinokineospora iranica</name>
    <dbReference type="NCBI Taxonomy" id="1271860"/>
    <lineage>
        <taxon>Bacteria</taxon>
        <taxon>Bacillati</taxon>
        <taxon>Actinomycetota</taxon>
        <taxon>Actinomycetes</taxon>
        <taxon>Pseudonocardiales</taxon>
        <taxon>Pseudonocardiaceae</taxon>
        <taxon>Actinokineospora</taxon>
    </lineage>
</organism>
<feature type="transmembrane region" description="Helical" evidence="7">
    <location>
        <begin position="210"/>
        <end position="229"/>
    </location>
</feature>
<evidence type="ECO:0000313" key="10">
    <source>
        <dbReference type="Proteomes" id="UP000199501"/>
    </source>
</evidence>
<evidence type="ECO:0000313" key="9">
    <source>
        <dbReference type="EMBL" id="SDD01689.1"/>
    </source>
</evidence>
<evidence type="ECO:0000256" key="5">
    <source>
        <dbReference type="ARBA" id="ARBA00023136"/>
    </source>
</evidence>
<feature type="transmembrane region" description="Helical" evidence="7">
    <location>
        <begin position="123"/>
        <end position="143"/>
    </location>
</feature>
<evidence type="ECO:0000256" key="6">
    <source>
        <dbReference type="SAM" id="MobiDB-lite"/>
    </source>
</evidence>
<dbReference type="Proteomes" id="UP000199501">
    <property type="component" value="Unassembled WGS sequence"/>
</dbReference>
<feature type="compositionally biased region" description="Low complexity" evidence="6">
    <location>
        <begin position="284"/>
        <end position="297"/>
    </location>
</feature>
<evidence type="ECO:0000256" key="3">
    <source>
        <dbReference type="ARBA" id="ARBA00022692"/>
    </source>
</evidence>
<feature type="transmembrane region" description="Helical" evidence="7">
    <location>
        <begin position="95"/>
        <end position="116"/>
    </location>
</feature>